<keyword evidence="9" id="KW-1185">Reference proteome</keyword>
<evidence type="ECO:0000256" key="6">
    <source>
        <dbReference type="SAM" id="Phobius"/>
    </source>
</evidence>
<evidence type="ECO:0000313" key="8">
    <source>
        <dbReference type="EMBL" id="MBB3150028.1"/>
    </source>
</evidence>
<proteinExistence type="predicted"/>
<evidence type="ECO:0000256" key="2">
    <source>
        <dbReference type="ARBA" id="ARBA00022475"/>
    </source>
</evidence>
<evidence type="ECO:0000256" key="7">
    <source>
        <dbReference type="SAM" id="SignalP"/>
    </source>
</evidence>
<keyword evidence="5 6" id="KW-0472">Membrane</keyword>
<feature type="transmembrane region" description="Helical" evidence="6">
    <location>
        <begin position="662"/>
        <end position="684"/>
    </location>
</feature>
<accession>A0A7W5C2X7</accession>
<dbReference type="GO" id="GO:0006011">
    <property type="term" value="P:UDP-alpha-D-glucose metabolic process"/>
    <property type="evidence" value="ECO:0007669"/>
    <property type="project" value="InterPro"/>
</dbReference>
<name>A0A7W5C2X7_9BACL</name>
<keyword evidence="4 6" id="KW-1133">Transmembrane helix</keyword>
<dbReference type="Gene3D" id="2.60.120.260">
    <property type="entry name" value="Galactose-binding domain-like"/>
    <property type="match status" value="2"/>
</dbReference>
<evidence type="ECO:0008006" key="10">
    <source>
        <dbReference type="Google" id="ProtNLM"/>
    </source>
</evidence>
<evidence type="ECO:0000256" key="1">
    <source>
        <dbReference type="ARBA" id="ARBA00004162"/>
    </source>
</evidence>
<feature type="chain" id="PRO_5039102264" description="Cellulose synthase" evidence="7">
    <location>
        <begin position="25"/>
        <end position="697"/>
    </location>
</feature>
<keyword evidence="7" id="KW-0732">Signal</keyword>
<evidence type="ECO:0000256" key="5">
    <source>
        <dbReference type="ARBA" id="ARBA00023136"/>
    </source>
</evidence>
<dbReference type="PANTHER" id="PTHR39083">
    <property type="entry name" value="CYCLIC DI-GMP-BINDING PROTEIN"/>
    <property type="match status" value="1"/>
</dbReference>
<gene>
    <name evidence="8" type="ORF">FHS16_000060</name>
</gene>
<keyword evidence="3 6" id="KW-0812">Transmembrane</keyword>
<dbReference type="InterPro" id="IPR018513">
    <property type="entry name" value="Cell_synthase_bac"/>
</dbReference>
<dbReference type="RefSeq" id="WP_183557258.1">
    <property type="nucleotide sequence ID" value="NZ_CBCSLB010000001.1"/>
</dbReference>
<dbReference type="EMBL" id="JACHXW010000001">
    <property type="protein sequence ID" value="MBB3150028.1"/>
    <property type="molecule type" value="Genomic_DNA"/>
</dbReference>
<protein>
    <recommendedName>
        <fullName evidence="10">Cellulose synthase</fullName>
    </recommendedName>
</protein>
<dbReference type="GO" id="GO:0005886">
    <property type="term" value="C:plasma membrane"/>
    <property type="evidence" value="ECO:0007669"/>
    <property type="project" value="UniProtKB-SubCell"/>
</dbReference>
<organism evidence="8 9">
    <name type="scientific">Paenibacillus endophyticus</name>
    <dbReference type="NCBI Taxonomy" id="1294268"/>
    <lineage>
        <taxon>Bacteria</taxon>
        <taxon>Bacillati</taxon>
        <taxon>Bacillota</taxon>
        <taxon>Bacilli</taxon>
        <taxon>Bacillales</taxon>
        <taxon>Paenibacillaceae</taxon>
        <taxon>Paenibacillus</taxon>
    </lineage>
</organism>
<dbReference type="AlphaFoldDB" id="A0A7W5C2X7"/>
<comment type="caution">
    <text evidence="8">The sequence shown here is derived from an EMBL/GenBank/DDBJ whole genome shotgun (WGS) entry which is preliminary data.</text>
</comment>
<reference evidence="8 9" key="1">
    <citation type="submission" date="2020-08" db="EMBL/GenBank/DDBJ databases">
        <title>Genomic Encyclopedia of Type Strains, Phase III (KMG-III): the genomes of soil and plant-associated and newly described type strains.</title>
        <authorList>
            <person name="Whitman W."/>
        </authorList>
    </citation>
    <scope>NUCLEOTIDE SEQUENCE [LARGE SCALE GENOMIC DNA]</scope>
    <source>
        <strain evidence="8 9">CECT 8234</strain>
    </source>
</reference>
<dbReference type="Pfam" id="PF03170">
    <property type="entry name" value="BcsB"/>
    <property type="match status" value="1"/>
</dbReference>
<comment type="subcellular location">
    <subcellularLocation>
        <location evidence="1">Cell membrane</location>
        <topology evidence="1">Single-pass membrane protein</topology>
    </subcellularLocation>
</comment>
<keyword evidence="2" id="KW-1003">Cell membrane</keyword>
<evidence type="ECO:0000256" key="4">
    <source>
        <dbReference type="ARBA" id="ARBA00022989"/>
    </source>
</evidence>
<evidence type="ECO:0000313" key="9">
    <source>
        <dbReference type="Proteomes" id="UP000518605"/>
    </source>
</evidence>
<dbReference type="Proteomes" id="UP000518605">
    <property type="component" value="Unassembled WGS sequence"/>
</dbReference>
<sequence length="697" mass="76671">MHYRWWLVAGLLCLALLFTQNGHAVAAAAETGNRQHYEMSLASTDSLLTGNVVSKPFYFELEDYWKVETVMLNLDYQATPLAQGEQSSITLAVNGSNFYSFRPTESERQQKRLSIAVPKDLLLAGSNTLSVEGLIRTGQPDHACVAVDKRDSWLQLYKTSNLSIVYAKAGIDGSINGFTEQFVGLDTVSAGMNAIAVPENSDSAELEAAVHVLSGFAKANPSQEDSIPLLEWNSDMLQKKSMIAIVALFDRLPTEVKLQLKGQDLSNKGLIQVMSIGKQQALVVTSADAGMLVKAGRLLSNQGLVQQLSGNLKLVDEQTEVDTPAVNVNKNVALTDTGDRLTGLSHQERTYFIALPANRSIAEASKISLDMRYAGNLDFDRSMVTVLVNDTPIGSKKLSAELANGDQLTLPIPKNQDITGNFSITVAFDLELKNAGCIEPGDQMPWAFIEKSSIMQLNTMDKTSLLFNNYPNPFLRDGAYNQVAVVLPEERDRYTYLTISSLFNMLGRFAESNAGDISFYEDGADAAQLENHNIIAIGTYKNNKVIRDQNSKLYFQYNQSGDSIISNEKMSIDADYGKRIGTLQLIDSPFKAGLGLMAVTGAGSEYYFMASKLLTSESTKWKVFGDGAVTDKDGNIQAFRFKKQAGQEQTTVLEDVMQRSDVLGFMIAVGLVLVVILLSLILLIRKYRMKRRESDET</sequence>
<evidence type="ECO:0000256" key="3">
    <source>
        <dbReference type="ARBA" id="ARBA00022692"/>
    </source>
</evidence>
<feature type="signal peptide" evidence="7">
    <location>
        <begin position="1"/>
        <end position="24"/>
    </location>
</feature>
<dbReference type="PANTHER" id="PTHR39083:SF1">
    <property type="entry name" value="CYCLIC DI-GMP-BINDING PROTEIN"/>
    <property type="match status" value="1"/>
</dbReference>